<proteinExistence type="predicted"/>
<protein>
    <submittedName>
        <fullName evidence="1">Uncharacterized protein</fullName>
    </submittedName>
</protein>
<dbReference type="Proteomes" id="UP000319210">
    <property type="component" value="Unassembled WGS sequence"/>
</dbReference>
<evidence type="ECO:0000313" key="1">
    <source>
        <dbReference type="EMBL" id="GEB50432.1"/>
    </source>
</evidence>
<sequence>MTPPHASRSFAERLNLLFEACAPEDPANPGNYVEYTNQQVADEICRRHGEGTISAEYIRRMRKEGGPNPTERYLSVLADFFQVPLDAFKITGTPSEVAEKVMDEAQRFVELKRRQQRAQEEAPDIAVLARAARRLSPAGQARAARYVSHLEQLEQLESETGDG</sequence>
<gene>
    <name evidence="1" type="ORF">SCA03_29830</name>
</gene>
<dbReference type="OrthoDB" id="4321404at2"/>
<reference evidence="1 2" key="1">
    <citation type="submission" date="2019-06" db="EMBL/GenBank/DDBJ databases">
        <title>Whole genome shotgun sequence of Streptomyces cacaoi subsp. cacaoi NBRC 12748.</title>
        <authorList>
            <person name="Hosoyama A."/>
            <person name="Uohara A."/>
            <person name="Ohji S."/>
            <person name="Ichikawa N."/>
        </authorList>
    </citation>
    <scope>NUCLEOTIDE SEQUENCE [LARGE SCALE GENOMIC DNA]</scope>
    <source>
        <strain evidence="1 2">NBRC 12748</strain>
    </source>
</reference>
<dbReference type="EMBL" id="BJMM01000012">
    <property type="protein sequence ID" value="GEB50432.1"/>
    <property type="molecule type" value="Genomic_DNA"/>
</dbReference>
<name>A0A4Y3QZ17_STRCI</name>
<dbReference type="AlphaFoldDB" id="A0A4Y3QZ17"/>
<evidence type="ECO:0000313" key="2">
    <source>
        <dbReference type="Proteomes" id="UP000319210"/>
    </source>
</evidence>
<dbReference type="GO" id="GO:0003677">
    <property type="term" value="F:DNA binding"/>
    <property type="evidence" value="ECO:0007669"/>
    <property type="project" value="InterPro"/>
</dbReference>
<dbReference type="InterPro" id="IPR010982">
    <property type="entry name" value="Lambda_DNA-bd_dom_sf"/>
</dbReference>
<organism evidence="1 2">
    <name type="scientific">Streptomyces cacaoi</name>
    <dbReference type="NCBI Taxonomy" id="1898"/>
    <lineage>
        <taxon>Bacteria</taxon>
        <taxon>Bacillati</taxon>
        <taxon>Actinomycetota</taxon>
        <taxon>Actinomycetes</taxon>
        <taxon>Kitasatosporales</taxon>
        <taxon>Streptomycetaceae</taxon>
        <taxon>Streptomyces</taxon>
    </lineage>
</organism>
<keyword evidence="2" id="KW-1185">Reference proteome</keyword>
<dbReference type="RefSeq" id="WP_086814136.1">
    <property type="nucleotide sequence ID" value="NZ_BJMM01000012.1"/>
</dbReference>
<comment type="caution">
    <text evidence="1">The sequence shown here is derived from an EMBL/GenBank/DDBJ whole genome shotgun (WGS) entry which is preliminary data.</text>
</comment>
<dbReference type="Gene3D" id="1.10.260.40">
    <property type="entry name" value="lambda repressor-like DNA-binding domains"/>
    <property type="match status" value="1"/>
</dbReference>
<accession>A0A4Y3QZ17</accession>